<dbReference type="RefSeq" id="WP_273615933.1">
    <property type="nucleotide sequence ID" value="NZ_CP117416.1"/>
</dbReference>
<dbReference type="EMBL" id="CP117416">
    <property type="protein sequence ID" value="WCT57769.1"/>
    <property type="molecule type" value="Genomic_DNA"/>
</dbReference>
<organism evidence="1 2">
    <name type="scientific">Paenibacillus kyungheensis</name>
    <dbReference type="NCBI Taxonomy" id="1452732"/>
    <lineage>
        <taxon>Bacteria</taxon>
        <taxon>Bacillati</taxon>
        <taxon>Bacillota</taxon>
        <taxon>Bacilli</taxon>
        <taxon>Bacillales</taxon>
        <taxon>Paenibacillaceae</taxon>
        <taxon>Paenibacillus</taxon>
    </lineage>
</organism>
<dbReference type="Proteomes" id="UP001220509">
    <property type="component" value="Chromosome"/>
</dbReference>
<gene>
    <name evidence="1" type="ORF">PQ456_09735</name>
</gene>
<evidence type="ECO:0000313" key="2">
    <source>
        <dbReference type="Proteomes" id="UP001220509"/>
    </source>
</evidence>
<protein>
    <submittedName>
        <fullName evidence="1">Uncharacterized protein</fullName>
    </submittedName>
</protein>
<evidence type="ECO:0000313" key="1">
    <source>
        <dbReference type="EMBL" id="WCT57769.1"/>
    </source>
</evidence>
<dbReference type="AlphaFoldDB" id="A0AAX3M6D6"/>
<reference evidence="1 2" key="1">
    <citation type="submission" date="2023-02" db="EMBL/GenBank/DDBJ databases">
        <title>Genome sequence of Paenibacillus kyungheensis KACC 18744.</title>
        <authorList>
            <person name="Kim S."/>
            <person name="Heo J."/>
            <person name="Kwon S.-W."/>
        </authorList>
    </citation>
    <scope>NUCLEOTIDE SEQUENCE [LARGE SCALE GENOMIC DNA]</scope>
    <source>
        <strain evidence="1 2">KACC 18744</strain>
    </source>
</reference>
<proteinExistence type="predicted"/>
<dbReference type="KEGG" id="pka:PQ456_09735"/>
<keyword evidence="2" id="KW-1185">Reference proteome</keyword>
<name>A0AAX3M6D6_9BACL</name>
<sequence length="104" mass="12382">MKLFEKLQKKVTVNDYTFHCVIDQTPSIPIVSVKIYSSKTSHVEFLFSWKRMYDVNPNRPVVCARLIQYAIDQGWDYQEEKQVRIFEKSDDVSDLLQLEKLDYT</sequence>
<accession>A0AAX3M6D6</accession>